<dbReference type="EMBL" id="MU003517">
    <property type="protein sequence ID" value="KAF2468190.1"/>
    <property type="molecule type" value="Genomic_DNA"/>
</dbReference>
<dbReference type="Proteomes" id="UP000799755">
    <property type="component" value="Unassembled WGS sequence"/>
</dbReference>
<accession>A0ACB6QNS9</accession>
<proteinExistence type="predicted"/>
<protein>
    <submittedName>
        <fullName evidence="1">Uncharacterized protein</fullName>
    </submittedName>
</protein>
<name>A0ACB6QNS9_9PLEO</name>
<reference evidence="1" key="1">
    <citation type="journal article" date="2020" name="Stud. Mycol.">
        <title>101 Dothideomycetes genomes: a test case for predicting lifestyles and emergence of pathogens.</title>
        <authorList>
            <person name="Haridas S."/>
            <person name="Albert R."/>
            <person name="Binder M."/>
            <person name="Bloem J."/>
            <person name="Labutti K."/>
            <person name="Salamov A."/>
            <person name="Andreopoulos B."/>
            <person name="Baker S."/>
            <person name="Barry K."/>
            <person name="Bills G."/>
            <person name="Bluhm B."/>
            <person name="Cannon C."/>
            <person name="Castanera R."/>
            <person name="Culley D."/>
            <person name="Daum C."/>
            <person name="Ezra D."/>
            <person name="Gonzalez J."/>
            <person name="Henrissat B."/>
            <person name="Kuo A."/>
            <person name="Liang C."/>
            <person name="Lipzen A."/>
            <person name="Lutzoni F."/>
            <person name="Magnuson J."/>
            <person name="Mondo S."/>
            <person name="Nolan M."/>
            <person name="Ohm R."/>
            <person name="Pangilinan J."/>
            <person name="Park H.-J."/>
            <person name="Ramirez L."/>
            <person name="Alfaro M."/>
            <person name="Sun H."/>
            <person name="Tritt A."/>
            <person name="Yoshinaga Y."/>
            <person name="Zwiers L.-H."/>
            <person name="Turgeon B."/>
            <person name="Goodwin S."/>
            <person name="Spatafora J."/>
            <person name="Crous P."/>
            <person name="Grigoriev I."/>
        </authorList>
    </citation>
    <scope>NUCLEOTIDE SEQUENCE</scope>
    <source>
        <strain evidence="1">ATCC 200398</strain>
    </source>
</reference>
<comment type="caution">
    <text evidence="1">The sequence shown here is derived from an EMBL/GenBank/DDBJ whole genome shotgun (WGS) entry which is preliminary data.</text>
</comment>
<evidence type="ECO:0000313" key="1">
    <source>
        <dbReference type="EMBL" id="KAF2468190.1"/>
    </source>
</evidence>
<sequence>MANLTISSPLRGLCPAPFFDATKFSNGGFVAGRFCAPVPQIKADLVCCLPCPVTDLLYPPEFKTWYRVAEGLNVGGLVALAFLLLSFLCLPPEKTRRHYLSYCLIIGAILLALGFVVPFGAEPPQCYDEITPNDMFSNLTCAFSGAFLISGGLAIDVWIFIRALSMHLQICWDVMPGKKFFYWAQGLGWGVIATFFTITITITGVSFRFGDVCHVNSANSMKDFWGPLLAIAGAAMVVQLATFTYCIKVYIKNMWSDEKTETQSSAGLPSYTTSVRTRSARVVYRRVRKVVWLQWRGILIVVFILVDVIFFSVVFVYLNSVETHVVNDVDKAMPYLLCLISNAAKIEKCFALGQELFVNQSTVIAILMMLSVAGLQCFILLARASMFPAWWEFIRSKFSSKREFVSLDAKAYTTDARNFELMKVATSPTKAPESAVTSPSSPGADFDPYRRSLTDTPDYFGKEVQREYRSPTLSFSTPRAPSQAAMRVEWDPRATHARGGLGFHPPATEDEDGMKNRI</sequence>
<organism evidence="1 2">
    <name type="scientific">Lindgomyces ingoldianus</name>
    <dbReference type="NCBI Taxonomy" id="673940"/>
    <lineage>
        <taxon>Eukaryota</taxon>
        <taxon>Fungi</taxon>
        <taxon>Dikarya</taxon>
        <taxon>Ascomycota</taxon>
        <taxon>Pezizomycotina</taxon>
        <taxon>Dothideomycetes</taxon>
        <taxon>Pleosporomycetidae</taxon>
        <taxon>Pleosporales</taxon>
        <taxon>Lindgomycetaceae</taxon>
        <taxon>Lindgomyces</taxon>
    </lineage>
</organism>
<keyword evidence="2" id="KW-1185">Reference proteome</keyword>
<evidence type="ECO:0000313" key="2">
    <source>
        <dbReference type="Proteomes" id="UP000799755"/>
    </source>
</evidence>
<gene>
    <name evidence="1" type="ORF">BDR25DRAFT_326955</name>
</gene>